<keyword evidence="4" id="KW-1185">Reference proteome</keyword>
<dbReference type="InterPro" id="IPR044822">
    <property type="entry name" value="Myb_DNA-bind_4"/>
</dbReference>
<feature type="compositionally biased region" description="Basic and acidic residues" evidence="1">
    <location>
        <begin position="227"/>
        <end position="240"/>
    </location>
</feature>
<evidence type="ECO:0000313" key="3">
    <source>
        <dbReference type="Ensembl" id="ENSPKIP00000018548.1"/>
    </source>
</evidence>
<dbReference type="GeneTree" id="ENSGT00690000103981"/>
<dbReference type="Ensembl" id="ENSPKIT00000035376.1">
    <property type="protein sequence ID" value="ENSPKIP00000018548.1"/>
    <property type="gene ID" value="ENSPKIG00000004077.1"/>
</dbReference>
<protein>
    <submittedName>
        <fullName evidence="3">Si:ch1073-357b18.4</fullName>
    </submittedName>
</protein>
<proteinExistence type="predicted"/>
<dbReference type="PANTHER" id="PTHR47595:SF1">
    <property type="entry name" value="MYB_SANT-LIKE DNA-BINDING DOMAIN-CONTAINING PROTEIN"/>
    <property type="match status" value="1"/>
</dbReference>
<feature type="region of interest" description="Disordered" evidence="1">
    <location>
        <begin position="221"/>
        <end position="240"/>
    </location>
</feature>
<dbReference type="SMART" id="SM00595">
    <property type="entry name" value="MADF"/>
    <property type="match status" value="1"/>
</dbReference>
<reference evidence="3" key="2">
    <citation type="submission" date="2025-09" db="UniProtKB">
        <authorList>
            <consortium name="Ensembl"/>
        </authorList>
    </citation>
    <scope>IDENTIFICATION</scope>
</reference>
<name>A0A3B3RJQ0_9TELE</name>
<feature type="region of interest" description="Disordered" evidence="1">
    <location>
        <begin position="150"/>
        <end position="186"/>
    </location>
</feature>
<dbReference type="PANTHER" id="PTHR47595">
    <property type="entry name" value="HEAT SHOCK 70 KDA PROTEIN 14"/>
    <property type="match status" value="1"/>
</dbReference>
<dbReference type="Pfam" id="PF13837">
    <property type="entry name" value="Myb_DNA-bind_4"/>
    <property type="match status" value="1"/>
</dbReference>
<organism evidence="3 4">
    <name type="scientific">Paramormyrops kingsleyae</name>
    <dbReference type="NCBI Taxonomy" id="1676925"/>
    <lineage>
        <taxon>Eukaryota</taxon>
        <taxon>Metazoa</taxon>
        <taxon>Chordata</taxon>
        <taxon>Craniata</taxon>
        <taxon>Vertebrata</taxon>
        <taxon>Euteleostomi</taxon>
        <taxon>Actinopterygii</taxon>
        <taxon>Neopterygii</taxon>
        <taxon>Teleostei</taxon>
        <taxon>Osteoglossocephala</taxon>
        <taxon>Osteoglossomorpha</taxon>
        <taxon>Osteoglossiformes</taxon>
        <taxon>Mormyridae</taxon>
        <taxon>Paramormyrops</taxon>
    </lineage>
</organism>
<dbReference type="Proteomes" id="UP000261540">
    <property type="component" value="Unplaced"/>
</dbReference>
<sequence length="274" mass="30129">ATEFTHQAIVRLIEAVGRRLDLYGSRERARLFHSVQQELEAQGHCLPVERIRRKWNNLIVTYKRVKDRSRETGQAKTSWEYYEMMDAMLGKTIGAHSSAPASVTLVDMATVAKATATTELSSCSNMANKPSLFPGGLMGTCAHVPSQLQPATHNGAARPPGNADALQPQLAAGPCRSRARPRLRGGASSSAAAGCFLSQQHGQAGNRTTLLKNFLSAQKEQGQLEEEQQRRVEAREKRREKREVRMTDALGRMAAALELVSSKQDTIIALLQRL</sequence>
<accession>A0A3B3RJQ0</accession>
<dbReference type="AlphaFoldDB" id="A0A3B3RJQ0"/>
<reference evidence="3" key="1">
    <citation type="submission" date="2025-08" db="UniProtKB">
        <authorList>
            <consortium name="Ensembl"/>
        </authorList>
    </citation>
    <scope>IDENTIFICATION</scope>
</reference>
<evidence type="ECO:0000313" key="4">
    <source>
        <dbReference type="Proteomes" id="UP000261540"/>
    </source>
</evidence>
<feature type="domain" description="Myb/SANT-like DNA-binding" evidence="2">
    <location>
        <begin position="3"/>
        <end position="88"/>
    </location>
</feature>
<evidence type="ECO:0000256" key="1">
    <source>
        <dbReference type="SAM" id="MobiDB-lite"/>
    </source>
</evidence>
<evidence type="ECO:0000259" key="2">
    <source>
        <dbReference type="Pfam" id="PF13837"/>
    </source>
</evidence>